<accession>A0A0L6UU66</accession>
<gene>
    <name evidence="1" type="ORF">VP01_36g10</name>
</gene>
<evidence type="ECO:0000313" key="1">
    <source>
        <dbReference type="EMBL" id="KNZ52086.1"/>
    </source>
</evidence>
<dbReference type="VEuPathDB" id="FungiDB:VP01_36g10"/>
<name>A0A0L6UU66_9BASI</name>
<dbReference type="EMBL" id="LAVV01008724">
    <property type="protein sequence ID" value="KNZ52086.1"/>
    <property type="molecule type" value="Genomic_DNA"/>
</dbReference>
<dbReference type="STRING" id="27349.A0A0L6UU66"/>
<dbReference type="AlphaFoldDB" id="A0A0L6UU66"/>
<dbReference type="PANTHER" id="PTHR48472">
    <property type="entry name" value="TC1-LIKE TRANSPOSASE DDE DOMAIN-CONTAINING PROTEIN"/>
    <property type="match status" value="1"/>
</dbReference>
<comment type="caution">
    <text evidence="1">The sequence shown here is derived from an EMBL/GenBank/DDBJ whole genome shotgun (WGS) entry which is preliminary data.</text>
</comment>
<organism evidence="1 2">
    <name type="scientific">Puccinia sorghi</name>
    <dbReference type="NCBI Taxonomy" id="27349"/>
    <lineage>
        <taxon>Eukaryota</taxon>
        <taxon>Fungi</taxon>
        <taxon>Dikarya</taxon>
        <taxon>Basidiomycota</taxon>
        <taxon>Pucciniomycotina</taxon>
        <taxon>Pucciniomycetes</taxon>
        <taxon>Pucciniales</taxon>
        <taxon>Pucciniaceae</taxon>
        <taxon>Puccinia</taxon>
    </lineage>
</organism>
<keyword evidence="2" id="KW-1185">Reference proteome</keyword>
<dbReference type="Proteomes" id="UP000037035">
    <property type="component" value="Unassembled WGS sequence"/>
</dbReference>
<proteinExistence type="predicted"/>
<sequence>MVFQSYAPVIRITMVRMLLDGKSQNFICNSFGYSISHQSFECWMDLFEQTKCVVCDPEMYTQGPTATLTNEEIDFISDLAIHNNLVNNLCIILKKAETSNFRKFLVAKYTFIKRINVYPADWLVFTSESSSF</sequence>
<protein>
    <submittedName>
        <fullName evidence="1">Uncharacterized protein</fullName>
    </submittedName>
</protein>
<dbReference type="PANTHER" id="PTHR48472:SF1">
    <property type="entry name" value="TC1-LIKE TRANSPOSASE DDE DOMAIN-CONTAINING PROTEIN"/>
    <property type="match status" value="1"/>
</dbReference>
<reference evidence="1 2" key="1">
    <citation type="submission" date="2015-08" db="EMBL/GenBank/DDBJ databases">
        <title>Next Generation Sequencing and Analysis of the Genome of Puccinia sorghi L Schw, the Causal Agent of Maize Common Rust.</title>
        <authorList>
            <person name="Rochi L."/>
            <person name="Burguener G."/>
            <person name="Darino M."/>
            <person name="Turjanski A."/>
            <person name="Kreff E."/>
            <person name="Dieguez M.J."/>
            <person name="Sacco F."/>
        </authorList>
    </citation>
    <scope>NUCLEOTIDE SEQUENCE [LARGE SCALE GENOMIC DNA]</scope>
    <source>
        <strain evidence="1 2">RO10H11247</strain>
    </source>
</reference>
<evidence type="ECO:0000313" key="2">
    <source>
        <dbReference type="Proteomes" id="UP000037035"/>
    </source>
</evidence>